<dbReference type="Gene3D" id="3.60.10.10">
    <property type="entry name" value="Endonuclease/exonuclease/phosphatase"/>
    <property type="match status" value="1"/>
</dbReference>
<dbReference type="Proteomes" id="UP001443914">
    <property type="component" value="Unassembled WGS sequence"/>
</dbReference>
<evidence type="ECO:0000313" key="3">
    <source>
        <dbReference type="EMBL" id="KAK9665929.1"/>
    </source>
</evidence>
<dbReference type="InterPro" id="IPR040256">
    <property type="entry name" value="At4g02000-like"/>
</dbReference>
<evidence type="ECO:0000313" key="4">
    <source>
        <dbReference type="Proteomes" id="UP001443914"/>
    </source>
</evidence>
<feature type="domain" description="DUF4283" evidence="2">
    <location>
        <begin position="137"/>
        <end position="217"/>
    </location>
</feature>
<gene>
    <name evidence="3" type="ORF">RND81_14G146600</name>
</gene>
<evidence type="ECO:0000259" key="2">
    <source>
        <dbReference type="Pfam" id="PF14111"/>
    </source>
</evidence>
<sequence length="954" mass="107228">MARSPVLLNDFLSDELLNSLNKTSPVIYSDTVFGELVLHSSDSLLMTSPVLEDVSGIPASTVTARNAGSDTLLAPPIIREPIVPIVIDKAGKTAPPRWSEIVRNNAQEGMSLNYVEESAKSEEVAIDMEDIEEELNFWKFTLMGNVIGPKPTLKQVKDFVDKSWAHIASPVVQYYKKGLFSFRFRSLKDMSDVLKEGPWKLGTNSIILKQWSPMFSTEMELITVVPVWVLFPGLDPYLWSETVLRKLSSKVGKPLFVDKTTTNKARLSFARVMVEVDVSAPLVDHILVHNPFTGHDYQKVAYEWVPYFCSGCKKLGHQVSHCKWRKKENEAVEVPGQPTTESPPKVGDLDSRRQTLGGTSGPDGQPLIAVNEEVNLESRLPSSFSVIETPILEAVKHSACAELGPGSSHLDGLFSMVKGALNGTLLAGANTDLAVVTSNSFDALNEVIVPVDDIVDLGSGCNNPLKLKEVLDFLIRGNIDVLALLETRIRRGKAVKVIQNHLGQYNVLCKYDWHRNGKIWVVWNPTTVTVTLIEMAAQFVHCKITHHVSCSQFHTSFVYASNDGQIRRDLWFDLCRLSLKTTDWMVLGDFNVDRNVEERVSSHLPMFSDIMEFNQCVLSCGLEDIQGSGCEFTWTNKQDGARVYWLHNFPLVSVAFLPPGISEHSPVMVTLLGTKRFKRRFSFLNCWTKDPSYLDQIKQVWHTSEEGSSMFTFFSKLRNVRYRLTRLHRSKFSNFKERVDLSRRRLDDYQLKLQASSLNDMLIAEDILKQKAKFDGTLYNDSGTKYFYARINERRHMQMIGEILDRHGNARQGTEGVAAGFIEYYQHLLGNSILVSDLDLASIEGSTVQQEDWAQLLALVADSDIKKAMENIDPLKSPGSLCVKEYFRTGCMLKQANATLLALIPKKKIVNSFLDFRAISCCSVVYKVITKILFSRLQNLMPDLVGAELAAFVK</sequence>
<feature type="region of interest" description="Disordered" evidence="1">
    <location>
        <begin position="328"/>
        <end position="364"/>
    </location>
</feature>
<dbReference type="PANTHER" id="PTHR31286:SF180">
    <property type="entry name" value="OS10G0362600 PROTEIN"/>
    <property type="match status" value="1"/>
</dbReference>
<evidence type="ECO:0000256" key="1">
    <source>
        <dbReference type="SAM" id="MobiDB-lite"/>
    </source>
</evidence>
<dbReference type="EMBL" id="JBDFQZ010000014">
    <property type="protein sequence ID" value="KAK9665929.1"/>
    <property type="molecule type" value="Genomic_DNA"/>
</dbReference>
<dbReference type="SUPFAM" id="SSF56219">
    <property type="entry name" value="DNase I-like"/>
    <property type="match status" value="1"/>
</dbReference>
<dbReference type="PANTHER" id="PTHR31286">
    <property type="entry name" value="GLYCINE-RICH CELL WALL STRUCTURAL PROTEIN 1.8-LIKE"/>
    <property type="match status" value="1"/>
</dbReference>
<proteinExistence type="predicted"/>
<dbReference type="AlphaFoldDB" id="A0AAW1GQW2"/>
<name>A0AAW1GQW2_SAPOF</name>
<comment type="caution">
    <text evidence="3">The sequence shown here is derived from an EMBL/GenBank/DDBJ whole genome shotgun (WGS) entry which is preliminary data.</text>
</comment>
<dbReference type="InterPro" id="IPR036691">
    <property type="entry name" value="Endo/exonu/phosph_ase_sf"/>
</dbReference>
<dbReference type="InterPro" id="IPR025558">
    <property type="entry name" value="DUF4283"/>
</dbReference>
<reference evidence="3" key="1">
    <citation type="submission" date="2024-03" db="EMBL/GenBank/DDBJ databases">
        <title>WGS assembly of Saponaria officinalis var. Norfolk2.</title>
        <authorList>
            <person name="Jenkins J."/>
            <person name="Shu S."/>
            <person name="Grimwood J."/>
            <person name="Barry K."/>
            <person name="Goodstein D."/>
            <person name="Schmutz J."/>
            <person name="Leebens-Mack J."/>
            <person name="Osbourn A."/>
        </authorList>
    </citation>
    <scope>NUCLEOTIDE SEQUENCE [LARGE SCALE GENOMIC DNA]</scope>
    <source>
        <strain evidence="3">JIC</strain>
    </source>
</reference>
<protein>
    <recommendedName>
        <fullName evidence="2">DUF4283 domain-containing protein</fullName>
    </recommendedName>
</protein>
<dbReference type="Pfam" id="PF14111">
    <property type="entry name" value="DUF4283"/>
    <property type="match status" value="1"/>
</dbReference>
<organism evidence="3 4">
    <name type="scientific">Saponaria officinalis</name>
    <name type="common">Common soapwort</name>
    <name type="synonym">Lychnis saponaria</name>
    <dbReference type="NCBI Taxonomy" id="3572"/>
    <lineage>
        <taxon>Eukaryota</taxon>
        <taxon>Viridiplantae</taxon>
        <taxon>Streptophyta</taxon>
        <taxon>Embryophyta</taxon>
        <taxon>Tracheophyta</taxon>
        <taxon>Spermatophyta</taxon>
        <taxon>Magnoliopsida</taxon>
        <taxon>eudicotyledons</taxon>
        <taxon>Gunneridae</taxon>
        <taxon>Pentapetalae</taxon>
        <taxon>Caryophyllales</taxon>
        <taxon>Caryophyllaceae</taxon>
        <taxon>Caryophylleae</taxon>
        <taxon>Saponaria</taxon>
    </lineage>
</organism>
<accession>A0AAW1GQW2</accession>
<keyword evidence="4" id="KW-1185">Reference proteome</keyword>